<reference evidence="1" key="1">
    <citation type="submission" date="2020-04" db="EMBL/GenBank/DDBJ databases">
        <authorList>
            <person name="Chiriac C."/>
            <person name="Salcher M."/>
            <person name="Ghai R."/>
            <person name="Kavagutti S V."/>
        </authorList>
    </citation>
    <scope>NUCLEOTIDE SEQUENCE</scope>
</reference>
<proteinExistence type="predicted"/>
<protein>
    <submittedName>
        <fullName evidence="1">Uncharacterized protein</fullName>
    </submittedName>
</protein>
<organism evidence="1">
    <name type="scientific">uncultured Caudovirales phage</name>
    <dbReference type="NCBI Taxonomy" id="2100421"/>
    <lineage>
        <taxon>Viruses</taxon>
        <taxon>Duplodnaviria</taxon>
        <taxon>Heunggongvirae</taxon>
        <taxon>Uroviricota</taxon>
        <taxon>Caudoviricetes</taxon>
        <taxon>Peduoviridae</taxon>
        <taxon>Maltschvirus</taxon>
        <taxon>Maltschvirus maltsch</taxon>
    </lineage>
</organism>
<name>A0A6J5KZ31_9CAUD</name>
<evidence type="ECO:0000313" key="1">
    <source>
        <dbReference type="EMBL" id="CAB4126277.1"/>
    </source>
</evidence>
<gene>
    <name evidence="1" type="ORF">UFOVP70_21</name>
</gene>
<sequence>MKKPPRHILGYLKDPNTWDASTFETAIRNEVEGSTGPLTASDELLIGILVITVDSFLTAHINIQSEGHLYQYNSGEAPSAWYKIRTESLDKAVKILAELALVARGRPKFSSKVSDVDELFATA</sequence>
<accession>A0A6J5KZ31</accession>
<dbReference type="EMBL" id="LR796193">
    <property type="protein sequence ID" value="CAB4126277.1"/>
    <property type="molecule type" value="Genomic_DNA"/>
</dbReference>